<keyword evidence="2 4" id="KW-0560">Oxidoreductase</keyword>
<dbReference type="InterPro" id="IPR050418">
    <property type="entry name" value="D-iso_2-hydroxyacid_DH_PdxB"/>
</dbReference>
<keyword evidence="8" id="KW-1185">Reference proteome</keyword>
<sequence>MADTKIFITDCDHANINEEKAVFDKAGIAYKLVQCKTEDDVIANCQGAVAVCNQYAPLTDKVFSAIPTLKTVVRYGVGVDNVDLVAATKHGVQVCNVPDYGTFEVADQALALMMAVTRKVCQANSQVKEGRWDYAEMAPISRLSTITVGIIGLGRIGLAFAHRVHALGCKVIGYDIYTDHVKSNTEYSYITCCSEEEVLKNADVISLHCGLNADNAKMMNAKTFSEMKKGAMLINVARGGLVDEAALADALKSGHLGGAGIDVTCKEPLEADSPLRSAPNIVITPHMAWYSVQAASDLKTKCAEEAVRGVLGEKARCPVNKL</sequence>
<evidence type="ECO:0000259" key="6">
    <source>
        <dbReference type="Pfam" id="PF02826"/>
    </source>
</evidence>
<dbReference type="InterPro" id="IPR006140">
    <property type="entry name" value="D-isomer_DH_NAD-bd"/>
</dbReference>
<dbReference type="GO" id="GO:0051287">
    <property type="term" value="F:NAD binding"/>
    <property type="evidence" value="ECO:0007669"/>
    <property type="project" value="InterPro"/>
</dbReference>
<name>E8LN06_SUCHY</name>
<dbReference type="PROSITE" id="PS00671">
    <property type="entry name" value="D_2_HYDROXYACID_DH_3"/>
    <property type="match status" value="1"/>
</dbReference>
<dbReference type="InterPro" id="IPR006139">
    <property type="entry name" value="D-isomer_2_OHA_DH_cat_dom"/>
</dbReference>
<dbReference type="PANTHER" id="PTHR43761:SF1">
    <property type="entry name" value="D-ISOMER SPECIFIC 2-HYDROXYACID DEHYDROGENASE CATALYTIC DOMAIN-CONTAINING PROTEIN-RELATED"/>
    <property type="match status" value="1"/>
</dbReference>
<dbReference type="InterPro" id="IPR036291">
    <property type="entry name" value="NAD(P)-bd_dom_sf"/>
</dbReference>
<gene>
    <name evidence="7" type="primary">pdxB</name>
    <name evidence="7" type="ORF">HMPREF9444_02159</name>
</gene>
<dbReference type="OrthoDB" id="9805416at2"/>
<dbReference type="SUPFAM" id="SSF51735">
    <property type="entry name" value="NAD(P)-binding Rossmann-fold domains"/>
    <property type="match status" value="1"/>
</dbReference>
<dbReference type="RefSeq" id="WP_009144294.1">
    <property type="nucleotide sequence ID" value="NZ_GL831075.1"/>
</dbReference>
<dbReference type="EC" id="1.1.1.290" evidence="7"/>
<evidence type="ECO:0000256" key="1">
    <source>
        <dbReference type="ARBA" id="ARBA00005854"/>
    </source>
</evidence>
<dbReference type="eggNOG" id="COG0111">
    <property type="taxonomic scope" value="Bacteria"/>
</dbReference>
<dbReference type="PROSITE" id="PS00065">
    <property type="entry name" value="D_2_HYDROXYACID_DH_1"/>
    <property type="match status" value="1"/>
</dbReference>
<evidence type="ECO:0000256" key="4">
    <source>
        <dbReference type="RuleBase" id="RU003719"/>
    </source>
</evidence>
<dbReference type="EMBL" id="AEVO01000156">
    <property type="protein sequence ID" value="EFY06067.1"/>
    <property type="molecule type" value="Genomic_DNA"/>
</dbReference>
<protein>
    <submittedName>
        <fullName evidence="7">4-phosphoerythronate dehydrogenase</fullName>
        <ecNumber evidence="7">1.1.1.290</ecNumber>
    </submittedName>
</protein>
<evidence type="ECO:0000313" key="8">
    <source>
        <dbReference type="Proteomes" id="UP000018458"/>
    </source>
</evidence>
<feature type="domain" description="D-isomer specific 2-hydroxyacid dehydrogenase catalytic" evidence="5">
    <location>
        <begin position="17"/>
        <end position="320"/>
    </location>
</feature>
<dbReference type="Proteomes" id="UP000018458">
    <property type="component" value="Unassembled WGS sequence"/>
</dbReference>
<dbReference type="SUPFAM" id="SSF52283">
    <property type="entry name" value="Formate/glycerate dehydrogenase catalytic domain-like"/>
    <property type="match status" value="1"/>
</dbReference>
<dbReference type="AlphaFoldDB" id="E8LN06"/>
<comment type="similarity">
    <text evidence="1 4">Belongs to the D-isomer specific 2-hydroxyacid dehydrogenase family.</text>
</comment>
<dbReference type="InterPro" id="IPR029752">
    <property type="entry name" value="D-isomer_DH_CS1"/>
</dbReference>
<dbReference type="FunFam" id="3.40.50.720:FF:000203">
    <property type="entry name" value="D-3-phosphoglycerate dehydrogenase (SerA)"/>
    <property type="match status" value="1"/>
</dbReference>
<comment type="caution">
    <text evidence="7">The sequence shown here is derived from an EMBL/GenBank/DDBJ whole genome shotgun (WGS) entry which is preliminary data.</text>
</comment>
<dbReference type="CDD" id="cd05299">
    <property type="entry name" value="CtBP_dh"/>
    <property type="match status" value="1"/>
</dbReference>
<dbReference type="Pfam" id="PF00389">
    <property type="entry name" value="2-Hacid_dh"/>
    <property type="match status" value="1"/>
</dbReference>
<dbReference type="InterPro" id="IPR043322">
    <property type="entry name" value="CtBP"/>
</dbReference>
<dbReference type="PANTHER" id="PTHR43761">
    <property type="entry name" value="D-ISOMER SPECIFIC 2-HYDROXYACID DEHYDROGENASE FAMILY PROTEIN (AFU_ORTHOLOGUE AFUA_1G13630)"/>
    <property type="match status" value="1"/>
</dbReference>
<dbReference type="Gene3D" id="3.40.50.720">
    <property type="entry name" value="NAD(P)-binding Rossmann-like Domain"/>
    <property type="match status" value="2"/>
</dbReference>
<organism evidence="7 8">
    <name type="scientific">Succinatimonas hippei (strain DSM 22608 / JCM 16073 / KCTC 15190 / YIT 12066)</name>
    <dbReference type="NCBI Taxonomy" id="762983"/>
    <lineage>
        <taxon>Bacteria</taxon>
        <taxon>Pseudomonadati</taxon>
        <taxon>Pseudomonadota</taxon>
        <taxon>Gammaproteobacteria</taxon>
        <taxon>Aeromonadales</taxon>
        <taxon>Succinivibrionaceae</taxon>
        <taxon>Succinatimonas</taxon>
    </lineage>
</organism>
<accession>E8LN06</accession>
<evidence type="ECO:0000313" key="7">
    <source>
        <dbReference type="EMBL" id="EFY06067.1"/>
    </source>
</evidence>
<reference evidence="7 8" key="1">
    <citation type="submission" date="2011-01" db="EMBL/GenBank/DDBJ databases">
        <authorList>
            <person name="Weinstock G."/>
            <person name="Sodergren E."/>
            <person name="Clifton S."/>
            <person name="Fulton L."/>
            <person name="Fulton B."/>
            <person name="Courtney L."/>
            <person name="Fronick C."/>
            <person name="Harrison M."/>
            <person name="Strong C."/>
            <person name="Farmer C."/>
            <person name="Delahaunty K."/>
            <person name="Markovic C."/>
            <person name="Hall O."/>
            <person name="Minx P."/>
            <person name="Tomlinson C."/>
            <person name="Mitreva M."/>
            <person name="Hou S."/>
            <person name="Chen J."/>
            <person name="Wollam A."/>
            <person name="Pepin K.H."/>
            <person name="Johnson M."/>
            <person name="Bhonagiri V."/>
            <person name="Zhang X."/>
            <person name="Suruliraj S."/>
            <person name="Warren W."/>
            <person name="Chinwalla A."/>
            <person name="Mardis E.R."/>
            <person name="Wilson R.K."/>
        </authorList>
    </citation>
    <scope>NUCLEOTIDE SEQUENCE [LARGE SCALE GENOMIC DNA]</scope>
    <source>
        <strain evidence="8">DSM 22608 / JCM 16073 / KCTC 15190 / YIT 12066</strain>
    </source>
</reference>
<proteinExistence type="inferred from homology"/>
<dbReference type="STRING" id="762983.HMPREF9444_02159"/>
<dbReference type="GO" id="GO:0033711">
    <property type="term" value="F:4-phosphoerythronate dehydrogenase activity"/>
    <property type="evidence" value="ECO:0007669"/>
    <property type="project" value="UniProtKB-EC"/>
</dbReference>
<evidence type="ECO:0000256" key="3">
    <source>
        <dbReference type="ARBA" id="ARBA00023027"/>
    </source>
</evidence>
<dbReference type="GO" id="GO:0003714">
    <property type="term" value="F:transcription corepressor activity"/>
    <property type="evidence" value="ECO:0007669"/>
    <property type="project" value="InterPro"/>
</dbReference>
<dbReference type="InterPro" id="IPR029753">
    <property type="entry name" value="D-isomer_DH_CS"/>
</dbReference>
<feature type="domain" description="D-isomer specific 2-hydroxyacid dehydrogenase NAD-binding" evidence="6">
    <location>
        <begin position="110"/>
        <end position="288"/>
    </location>
</feature>
<dbReference type="HOGENOM" id="CLU_019796_1_3_6"/>
<evidence type="ECO:0000256" key="2">
    <source>
        <dbReference type="ARBA" id="ARBA00023002"/>
    </source>
</evidence>
<dbReference type="Pfam" id="PF02826">
    <property type="entry name" value="2-Hacid_dh_C"/>
    <property type="match status" value="1"/>
</dbReference>
<evidence type="ECO:0000259" key="5">
    <source>
        <dbReference type="Pfam" id="PF00389"/>
    </source>
</evidence>
<keyword evidence="3" id="KW-0520">NAD</keyword>